<evidence type="ECO:0000313" key="4">
    <source>
        <dbReference type="Proteomes" id="UP000618591"/>
    </source>
</evidence>
<dbReference type="Proteomes" id="UP000618591">
    <property type="component" value="Unassembled WGS sequence"/>
</dbReference>
<dbReference type="InterPro" id="IPR051619">
    <property type="entry name" value="TypeII_TA_RNase_PINc/VapC"/>
</dbReference>
<evidence type="ECO:0000313" key="3">
    <source>
        <dbReference type="EMBL" id="GGA46409.1"/>
    </source>
</evidence>
<dbReference type="RefSeq" id="WP_188446315.1">
    <property type="nucleotide sequence ID" value="NZ_BMDW01000007.1"/>
</dbReference>
<dbReference type="EMBL" id="BMDW01000007">
    <property type="protein sequence ID" value="GGA46409.1"/>
    <property type="molecule type" value="Genomic_DNA"/>
</dbReference>
<protein>
    <recommendedName>
        <fullName evidence="2">PIN domain-containing protein</fullName>
    </recommendedName>
</protein>
<dbReference type="PANTHER" id="PTHR35901:SF1">
    <property type="entry name" value="EXONUCLEASE VAPC9"/>
    <property type="match status" value="1"/>
</dbReference>
<feature type="domain" description="PIN" evidence="2">
    <location>
        <begin position="2"/>
        <end position="127"/>
    </location>
</feature>
<organism evidence="3 4">
    <name type="scientific">Sphingomonas psychrolutea</name>
    <dbReference type="NCBI Taxonomy" id="1259676"/>
    <lineage>
        <taxon>Bacteria</taxon>
        <taxon>Pseudomonadati</taxon>
        <taxon>Pseudomonadota</taxon>
        <taxon>Alphaproteobacteria</taxon>
        <taxon>Sphingomonadales</taxon>
        <taxon>Sphingomonadaceae</taxon>
        <taxon>Sphingomonas</taxon>
    </lineage>
</organism>
<dbReference type="PANTHER" id="PTHR35901">
    <property type="entry name" value="RIBONUCLEASE VAPC3"/>
    <property type="match status" value="1"/>
</dbReference>
<dbReference type="CDD" id="cd09873">
    <property type="entry name" value="PIN_Pae0151-like"/>
    <property type="match status" value="1"/>
</dbReference>
<evidence type="ECO:0000256" key="1">
    <source>
        <dbReference type="ARBA" id="ARBA00022842"/>
    </source>
</evidence>
<evidence type="ECO:0000259" key="2">
    <source>
        <dbReference type="Pfam" id="PF01850"/>
    </source>
</evidence>
<sequence>MIVVDASLVVKWLVVEDQTEPAIAFLEAFSGRVCGPDILAIEVAGAIVRRVNDRSLSLPTGAAILTTWRTALEQNRVTTIRATPALIEQAGRLAIELGHPLADCLYLALAIELECELATCDAKFQAKASSAHPRVKLLSDFS</sequence>
<keyword evidence="1" id="KW-0460">Magnesium</keyword>
<comment type="caution">
    <text evidence="3">The sequence shown here is derived from an EMBL/GenBank/DDBJ whole genome shotgun (WGS) entry which is preliminary data.</text>
</comment>
<accession>A0ABQ1GMJ6</accession>
<proteinExistence type="predicted"/>
<dbReference type="Pfam" id="PF01850">
    <property type="entry name" value="PIN"/>
    <property type="match status" value="1"/>
</dbReference>
<reference evidence="4" key="1">
    <citation type="journal article" date="2019" name="Int. J. Syst. Evol. Microbiol.">
        <title>The Global Catalogue of Microorganisms (GCM) 10K type strain sequencing project: providing services to taxonomists for standard genome sequencing and annotation.</title>
        <authorList>
            <consortium name="The Broad Institute Genomics Platform"/>
            <consortium name="The Broad Institute Genome Sequencing Center for Infectious Disease"/>
            <person name="Wu L."/>
            <person name="Ma J."/>
        </authorList>
    </citation>
    <scope>NUCLEOTIDE SEQUENCE [LARGE SCALE GENOMIC DNA]</scope>
    <source>
        <strain evidence="4">CGMCC 1.10106</strain>
    </source>
</reference>
<dbReference type="InterPro" id="IPR002716">
    <property type="entry name" value="PIN_dom"/>
</dbReference>
<dbReference type="InterPro" id="IPR044153">
    <property type="entry name" value="PIN_Pae0151-like"/>
</dbReference>
<keyword evidence="4" id="KW-1185">Reference proteome</keyword>
<dbReference type="InterPro" id="IPR029060">
    <property type="entry name" value="PIN-like_dom_sf"/>
</dbReference>
<name>A0ABQ1GMJ6_9SPHN</name>
<gene>
    <name evidence="3" type="ORF">GCM10011395_15830</name>
</gene>
<dbReference type="SUPFAM" id="SSF88723">
    <property type="entry name" value="PIN domain-like"/>
    <property type="match status" value="1"/>
</dbReference>
<dbReference type="Gene3D" id="3.40.50.1010">
    <property type="entry name" value="5'-nuclease"/>
    <property type="match status" value="1"/>
</dbReference>